<protein>
    <submittedName>
        <fullName evidence="1">Uncharacterized protein</fullName>
    </submittedName>
</protein>
<comment type="caution">
    <text evidence="1">The sequence shown here is derived from an EMBL/GenBank/DDBJ whole genome shotgun (WGS) entry which is preliminary data.</text>
</comment>
<dbReference type="AlphaFoldDB" id="A0A646HI54"/>
<proteinExistence type="predicted"/>
<dbReference type="EMBL" id="VZBQ01000059">
    <property type="protein sequence ID" value="MQN89371.1"/>
    <property type="molecule type" value="Genomic_DNA"/>
</dbReference>
<organism evidence="1 2">
    <name type="scientific">Segatella copri</name>
    <dbReference type="NCBI Taxonomy" id="165179"/>
    <lineage>
        <taxon>Bacteria</taxon>
        <taxon>Pseudomonadati</taxon>
        <taxon>Bacteroidota</taxon>
        <taxon>Bacteroidia</taxon>
        <taxon>Bacteroidales</taxon>
        <taxon>Prevotellaceae</taxon>
        <taxon>Segatella</taxon>
    </lineage>
</organism>
<sequence length="173" mass="20589">MITYNPAFDLYHCIFRMIHIIQRLDDNDCLEVDKIRIWDFYVLFPSKTYTIMIRRNEEELKSWRKRYINKTKNPYEYNGDNRKLFDRLRPYQMAALSSLVSYGIIDKKHFLNKEIMISNRALLNKFIEKTGALSQTESNTLSFMSLFSKSMSMLGIYGLKSRTNLMESKYDAG</sequence>
<dbReference type="Pfam" id="PF20291">
    <property type="entry name" value="MC5"/>
    <property type="match status" value="1"/>
</dbReference>
<evidence type="ECO:0000313" key="2">
    <source>
        <dbReference type="Proteomes" id="UP000420635"/>
    </source>
</evidence>
<name>A0A646HI54_9BACT</name>
<evidence type="ECO:0000313" key="1">
    <source>
        <dbReference type="EMBL" id="MQN89371.1"/>
    </source>
</evidence>
<reference evidence="2" key="1">
    <citation type="submission" date="2019-09" db="EMBL/GenBank/DDBJ databases">
        <title>Distinct polysaccharide growth profiles of human intestinal Prevotella copri isolates.</title>
        <authorList>
            <person name="Fehlner-Peach H."/>
            <person name="Magnabosco C."/>
            <person name="Raghavan V."/>
            <person name="Scher J.U."/>
            <person name="Tett A."/>
            <person name="Cox L.M."/>
            <person name="Gottsegen C."/>
            <person name="Watters A."/>
            <person name="Wiltshire- Gordon J.D."/>
            <person name="Segata N."/>
            <person name="Bonneau R."/>
            <person name="Littman D.R."/>
        </authorList>
    </citation>
    <scope>NUCLEOTIDE SEQUENCE [LARGE SCALE GENOMIC DNA]</scope>
    <source>
        <strain evidence="2">iP54</strain>
    </source>
</reference>
<gene>
    <name evidence="1" type="ORF">F7D59_05750</name>
</gene>
<dbReference type="InterPro" id="IPR046901">
    <property type="entry name" value="ABC-3C_MC5"/>
</dbReference>
<dbReference type="RefSeq" id="WP_153113145.1">
    <property type="nucleotide sequence ID" value="NZ_VZAS01000075.1"/>
</dbReference>
<accession>A0A646HI54</accession>
<dbReference type="Proteomes" id="UP000420635">
    <property type="component" value="Unassembled WGS sequence"/>
</dbReference>